<dbReference type="Proteomes" id="UP000436047">
    <property type="component" value="Unassembled WGS sequence"/>
</dbReference>
<sequence length="132" mass="14897">MSVYTQGIIVDNIHFDIPLVSLKRSADFLDKFAERTEDGDLKRELIGVYYNFTLTVGDSAAFGDSDYNEFWNKMTEPVEFHDFVLPAGTGTYSFRGYISSVSDEYKKILDGEAEFSAFTCKMTAKQPARSPT</sequence>
<accession>A0A6N7WKP7</accession>
<dbReference type="RefSeq" id="WP_154467600.1">
    <property type="nucleotide sequence ID" value="NZ_VUMI01000061.1"/>
</dbReference>
<evidence type="ECO:0000313" key="1">
    <source>
        <dbReference type="EMBL" id="MSS91263.1"/>
    </source>
</evidence>
<organism evidence="1 2">
    <name type="scientific">Eisenbergiella porci</name>
    <dbReference type="NCBI Taxonomy" id="2652274"/>
    <lineage>
        <taxon>Bacteria</taxon>
        <taxon>Bacillati</taxon>
        <taxon>Bacillota</taxon>
        <taxon>Clostridia</taxon>
        <taxon>Lachnospirales</taxon>
        <taxon>Lachnospiraceae</taxon>
        <taxon>Eisenbergiella</taxon>
    </lineage>
</organism>
<gene>
    <name evidence="1" type="ORF">FYJ45_24415</name>
</gene>
<comment type="caution">
    <text evidence="1">The sequence shown here is derived from an EMBL/GenBank/DDBJ whole genome shotgun (WGS) entry which is preliminary data.</text>
</comment>
<proteinExistence type="predicted"/>
<dbReference type="EMBL" id="VUMI01000061">
    <property type="protein sequence ID" value="MSS91263.1"/>
    <property type="molecule type" value="Genomic_DNA"/>
</dbReference>
<reference evidence="1 2" key="1">
    <citation type="submission" date="2019-08" db="EMBL/GenBank/DDBJ databases">
        <title>In-depth cultivation of the pig gut microbiome towards novel bacterial diversity and tailored functional studies.</title>
        <authorList>
            <person name="Wylensek D."/>
            <person name="Hitch T.C.A."/>
            <person name="Clavel T."/>
        </authorList>
    </citation>
    <scope>NUCLEOTIDE SEQUENCE [LARGE SCALE GENOMIC DNA]</scope>
    <source>
        <strain evidence="1 2">WCA-389-WT-23B</strain>
    </source>
</reference>
<evidence type="ECO:0000313" key="2">
    <source>
        <dbReference type="Proteomes" id="UP000436047"/>
    </source>
</evidence>
<protein>
    <submittedName>
        <fullName evidence="1">Uncharacterized protein</fullName>
    </submittedName>
</protein>
<dbReference type="AlphaFoldDB" id="A0A6N7WKP7"/>
<keyword evidence="2" id="KW-1185">Reference proteome</keyword>
<dbReference type="GeneID" id="86056150"/>
<name>A0A6N7WKP7_9FIRM</name>